<sequence length="275" mass="30505">MFQEISKFEPNIKQFCKYHLAYHNSARPLGIEKGAVVTADLAEVLPEFNVRQYFSTQPNIFVDYDHLVTAYDSGSGKAIGLLGARWLGSAECRFLYLWTAMIGDSHRNSMLFNRIVAYFFEKVAMHCADGALPELIVTKTYNPVVYSIFKSYALASGATIDVYPIVPAAAQDEEMVELAKRIATAISPKLVLQTETGVVPGGQAMVAPDFFPRMEESKDADVNRHFQTHLTRSDQVLCILRIDDRMRKNALQLVASRKHAAPAVADRATSAALPA</sequence>
<dbReference type="RefSeq" id="WP_170205748.1">
    <property type="nucleotide sequence ID" value="NZ_CP051686.1"/>
</dbReference>
<dbReference type="AlphaFoldDB" id="A0A7Z2ZVG3"/>
<name>A0A7Z2ZVG3_9BURK</name>
<proteinExistence type="predicted"/>
<reference evidence="1 2" key="1">
    <citation type="submission" date="2020-04" db="EMBL/GenBank/DDBJ databases">
        <title>Genome sequencing of novel species.</title>
        <authorList>
            <person name="Heo J."/>
            <person name="Kim S.-J."/>
            <person name="Kim J.-S."/>
            <person name="Hong S.-B."/>
            <person name="Kwon S.-W."/>
        </authorList>
    </citation>
    <scope>NUCLEOTIDE SEQUENCE [LARGE SCALE GENOMIC DNA]</scope>
    <source>
        <strain evidence="1 2">GN2-R2</strain>
        <plasmid evidence="1 2">unnamed1</plasmid>
    </source>
</reference>
<dbReference type="KEGG" id="mfy:HH212_26585"/>
<geneLocation type="plasmid" evidence="1 2">
    <name>unnamed1</name>
</geneLocation>
<dbReference type="Proteomes" id="UP000502415">
    <property type="component" value="Plasmid unnamed1"/>
</dbReference>
<accession>A0A7Z2ZVG3</accession>
<gene>
    <name evidence="1" type="ORF">HH212_26585</name>
</gene>
<keyword evidence="1" id="KW-0614">Plasmid</keyword>
<evidence type="ECO:0000313" key="2">
    <source>
        <dbReference type="Proteomes" id="UP000502415"/>
    </source>
</evidence>
<protein>
    <submittedName>
        <fullName evidence="1">Uncharacterized protein</fullName>
    </submittedName>
</protein>
<organism evidence="1 2">
    <name type="scientific">Massilia forsythiae</name>
    <dbReference type="NCBI Taxonomy" id="2728020"/>
    <lineage>
        <taxon>Bacteria</taxon>
        <taxon>Pseudomonadati</taxon>
        <taxon>Pseudomonadota</taxon>
        <taxon>Betaproteobacteria</taxon>
        <taxon>Burkholderiales</taxon>
        <taxon>Oxalobacteraceae</taxon>
        <taxon>Telluria group</taxon>
        <taxon>Massilia</taxon>
    </lineage>
</organism>
<keyword evidence="2" id="KW-1185">Reference proteome</keyword>
<dbReference type="EMBL" id="CP051686">
    <property type="protein sequence ID" value="QJE03671.1"/>
    <property type="molecule type" value="Genomic_DNA"/>
</dbReference>
<evidence type="ECO:0000313" key="1">
    <source>
        <dbReference type="EMBL" id="QJE03671.1"/>
    </source>
</evidence>